<dbReference type="InterPro" id="IPR015421">
    <property type="entry name" value="PyrdxlP-dep_Trfase_major"/>
</dbReference>
<evidence type="ECO:0000256" key="1">
    <source>
        <dbReference type="ARBA" id="ARBA00001933"/>
    </source>
</evidence>
<evidence type="ECO:0000256" key="10">
    <source>
        <dbReference type="RuleBase" id="RU004504"/>
    </source>
</evidence>
<evidence type="ECO:0000256" key="8">
    <source>
        <dbReference type="ARBA" id="ARBA00023014"/>
    </source>
</evidence>
<comment type="catalytic activity">
    <reaction evidence="9">
        <text>(sulfur carrier)-H + L-cysteine = (sulfur carrier)-SH + L-alanine</text>
        <dbReference type="Rhea" id="RHEA:43892"/>
        <dbReference type="Rhea" id="RHEA-COMP:14737"/>
        <dbReference type="Rhea" id="RHEA-COMP:14739"/>
        <dbReference type="ChEBI" id="CHEBI:29917"/>
        <dbReference type="ChEBI" id="CHEBI:35235"/>
        <dbReference type="ChEBI" id="CHEBI:57972"/>
        <dbReference type="ChEBI" id="CHEBI:64428"/>
        <dbReference type="EC" id="2.8.1.7"/>
    </reaction>
</comment>
<dbReference type="PROSITE" id="PS00595">
    <property type="entry name" value="AA_TRANSFER_CLASS_5"/>
    <property type="match status" value="1"/>
</dbReference>
<protein>
    <recommendedName>
        <fullName evidence="3">cysteine desulfurase</fullName>
        <ecNumber evidence="3">2.8.1.7</ecNumber>
    </recommendedName>
</protein>
<dbReference type="AlphaFoldDB" id="A0A5R8KBE0"/>
<keyword evidence="8" id="KW-0411">Iron-sulfur</keyword>
<comment type="similarity">
    <text evidence="2">Belongs to the class-V pyridoxal-phosphate-dependent aminotransferase family. NifS/IscS subfamily.</text>
</comment>
<feature type="domain" description="Aminotransferase class V" evidence="11">
    <location>
        <begin position="4"/>
        <end position="356"/>
    </location>
</feature>
<accession>A0A5R8KBE0</accession>
<evidence type="ECO:0000256" key="2">
    <source>
        <dbReference type="ARBA" id="ARBA00006490"/>
    </source>
</evidence>
<dbReference type="RefSeq" id="WP_138087462.1">
    <property type="nucleotide sequence ID" value="NZ_VAUV01000012.1"/>
</dbReference>
<gene>
    <name evidence="12" type="ORF">FEM03_16895</name>
</gene>
<keyword evidence="4 12" id="KW-0808">Transferase</keyword>
<dbReference type="InterPro" id="IPR020578">
    <property type="entry name" value="Aminotrans_V_PyrdxlP_BS"/>
</dbReference>
<keyword evidence="5" id="KW-0479">Metal-binding</keyword>
<evidence type="ECO:0000259" key="11">
    <source>
        <dbReference type="Pfam" id="PF00266"/>
    </source>
</evidence>
<evidence type="ECO:0000256" key="7">
    <source>
        <dbReference type="ARBA" id="ARBA00023004"/>
    </source>
</evidence>
<dbReference type="SUPFAM" id="SSF53383">
    <property type="entry name" value="PLP-dependent transferases"/>
    <property type="match status" value="1"/>
</dbReference>
<proteinExistence type="inferred from homology"/>
<dbReference type="Pfam" id="PF00266">
    <property type="entry name" value="Aminotran_5"/>
    <property type="match status" value="1"/>
</dbReference>
<dbReference type="Gene3D" id="3.40.640.10">
    <property type="entry name" value="Type I PLP-dependent aspartate aminotransferase-like (Major domain)"/>
    <property type="match status" value="1"/>
</dbReference>
<dbReference type="GO" id="GO:0008483">
    <property type="term" value="F:transaminase activity"/>
    <property type="evidence" value="ECO:0007669"/>
    <property type="project" value="UniProtKB-KW"/>
</dbReference>
<keyword evidence="6" id="KW-0663">Pyridoxal phosphate</keyword>
<evidence type="ECO:0000256" key="9">
    <source>
        <dbReference type="ARBA" id="ARBA00050776"/>
    </source>
</evidence>
<dbReference type="Gene3D" id="3.90.1150.10">
    <property type="entry name" value="Aspartate Aminotransferase, domain 1"/>
    <property type="match status" value="1"/>
</dbReference>
<dbReference type="PANTHER" id="PTHR11601">
    <property type="entry name" value="CYSTEINE DESULFURYLASE FAMILY MEMBER"/>
    <property type="match status" value="1"/>
</dbReference>
<comment type="cofactor">
    <cofactor evidence="1 10">
        <name>pyridoxal 5'-phosphate</name>
        <dbReference type="ChEBI" id="CHEBI:597326"/>
    </cofactor>
</comment>
<dbReference type="GO" id="GO:0051536">
    <property type="term" value="F:iron-sulfur cluster binding"/>
    <property type="evidence" value="ECO:0007669"/>
    <property type="project" value="UniProtKB-KW"/>
</dbReference>
<evidence type="ECO:0000313" key="12">
    <source>
        <dbReference type="EMBL" id="TLD69634.1"/>
    </source>
</evidence>
<dbReference type="GO" id="GO:0046872">
    <property type="term" value="F:metal ion binding"/>
    <property type="evidence" value="ECO:0007669"/>
    <property type="project" value="UniProtKB-KW"/>
</dbReference>
<keyword evidence="13" id="KW-1185">Reference proteome</keyword>
<evidence type="ECO:0000256" key="6">
    <source>
        <dbReference type="ARBA" id="ARBA00022898"/>
    </source>
</evidence>
<organism evidence="12 13">
    <name type="scientific">Phragmitibacter flavus</name>
    <dbReference type="NCBI Taxonomy" id="2576071"/>
    <lineage>
        <taxon>Bacteria</taxon>
        <taxon>Pseudomonadati</taxon>
        <taxon>Verrucomicrobiota</taxon>
        <taxon>Verrucomicrobiia</taxon>
        <taxon>Verrucomicrobiales</taxon>
        <taxon>Verrucomicrobiaceae</taxon>
        <taxon>Phragmitibacter</taxon>
    </lineage>
</organism>
<evidence type="ECO:0000256" key="5">
    <source>
        <dbReference type="ARBA" id="ARBA00022723"/>
    </source>
</evidence>
<dbReference type="InterPro" id="IPR015424">
    <property type="entry name" value="PyrdxlP-dep_Trfase"/>
</dbReference>
<keyword evidence="7" id="KW-0408">Iron</keyword>
<reference evidence="12 13" key="1">
    <citation type="submission" date="2019-05" db="EMBL/GenBank/DDBJ databases">
        <title>Verrucobacter flavum gen. nov., sp. nov. a new member of the family Verrucomicrobiaceae.</title>
        <authorList>
            <person name="Szuroczki S."/>
            <person name="Abbaszade G."/>
            <person name="Szabo A."/>
            <person name="Felfoldi T."/>
            <person name="Schumann P."/>
            <person name="Boka K."/>
            <person name="Keki Z."/>
            <person name="Toumi M."/>
            <person name="Toth E."/>
        </authorList>
    </citation>
    <scope>NUCLEOTIDE SEQUENCE [LARGE SCALE GENOMIC DNA]</scope>
    <source>
        <strain evidence="12 13">MG-N-17</strain>
    </source>
</reference>
<dbReference type="InterPro" id="IPR015422">
    <property type="entry name" value="PyrdxlP-dep_Trfase_small"/>
</dbReference>
<dbReference type="Proteomes" id="UP000306196">
    <property type="component" value="Unassembled WGS sequence"/>
</dbReference>
<dbReference type="GO" id="GO:0031071">
    <property type="term" value="F:cysteine desulfurase activity"/>
    <property type="evidence" value="ECO:0007669"/>
    <property type="project" value="UniProtKB-EC"/>
</dbReference>
<dbReference type="Gene3D" id="1.10.260.50">
    <property type="match status" value="1"/>
</dbReference>
<evidence type="ECO:0000256" key="4">
    <source>
        <dbReference type="ARBA" id="ARBA00022679"/>
    </source>
</evidence>
<evidence type="ECO:0000313" key="13">
    <source>
        <dbReference type="Proteomes" id="UP000306196"/>
    </source>
</evidence>
<dbReference type="PIRSF" id="PIRSF005572">
    <property type="entry name" value="NifS"/>
    <property type="match status" value="1"/>
</dbReference>
<sequence length="381" mass="42089">MPAYFDHNATTPLHPAAREAWLLASDQSWHNPSSLYREAASVKHHLEKAREQLADILNTDPERILFTSGATESNNTLFHYFSRRSANSSILSSSIEHPSVREPLHRHFAKTIHLIPTLADSTLDLTTFNQQLTTQPWTLITAMAASNESGTLHPWREMAAACREQHIPFHCDASQWLGKLPSDHLGECDYLTGSAHKFGGPKGIGFLVLRDENERPNFLTGGPQEEGRRAGTENYPAIAAMLAALIAWNENLPTASPTQRDTFEKDLLTALPGTRVIGQNAPRLWNTSMLILPRHDNRKWLARLSDRGLAISTGSACSAGHDGSSVVLGALGATPDEMRRVIRISSGWNTTDQDWQSLTEAIMATATNLDQAPLQRQKISL</sequence>
<dbReference type="EC" id="2.8.1.7" evidence="3"/>
<dbReference type="InterPro" id="IPR000192">
    <property type="entry name" value="Aminotrans_V_dom"/>
</dbReference>
<evidence type="ECO:0000256" key="3">
    <source>
        <dbReference type="ARBA" id="ARBA00012239"/>
    </source>
</evidence>
<dbReference type="EMBL" id="VAUV01000012">
    <property type="protein sequence ID" value="TLD69634.1"/>
    <property type="molecule type" value="Genomic_DNA"/>
</dbReference>
<dbReference type="InterPro" id="IPR016454">
    <property type="entry name" value="Cysteine_dSase"/>
</dbReference>
<name>A0A5R8KBE0_9BACT</name>
<keyword evidence="12" id="KW-0032">Aminotransferase</keyword>
<comment type="caution">
    <text evidence="12">The sequence shown here is derived from an EMBL/GenBank/DDBJ whole genome shotgun (WGS) entry which is preliminary data.</text>
</comment>
<dbReference type="OrthoDB" id="9808002at2"/>
<dbReference type="PANTHER" id="PTHR11601:SF34">
    <property type="entry name" value="CYSTEINE DESULFURASE"/>
    <property type="match status" value="1"/>
</dbReference>